<dbReference type="SUPFAM" id="SSF55781">
    <property type="entry name" value="GAF domain-like"/>
    <property type="match status" value="1"/>
</dbReference>
<feature type="compositionally biased region" description="Basic and acidic residues" evidence="4">
    <location>
        <begin position="15"/>
        <end position="25"/>
    </location>
</feature>
<sequence>MAATHTPRKRAHKSTRSDAAKMDETAKAAKAVKAAKATNKTAGALRAVATGARSALDADGGERGESASSIGRVFAILGAIGERGQIGISQLSQQLGMSKTTVHRVIQTLKALGYVTQEVETERYRLTIRLFELGAKALESVDLVREADIEMRRIGQMTREAVHLGAFDDDAIIYIHKIDADYGLRMQSRIGRRNPLHSTAIGKVLLAWMEPADASEVLSHLEFRRSTQKTLTCAEAVLSILPRVREQGYGEDNEEQEEGLQCIAVPVFDRFGRVIAGLSISFPTMRCGADTKSHYVALLKQAGRAISTRLGYREAAAREPAATE</sequence>
<dbReference type="GO" id="GO:0003677">
    <property type="term" value="F:DNA binding"/>
    <property type="evidence" value="ECO:0007669"/>
    <property type="project" value="UniProtKB-KW"/>
</dbReference>
<evidence type="ECO:0000256" key="1">
    <source>
        <dbReference type="ARBA" id="ARBA00023015"/>
    </source>
</evidence>
<proteinExistence type="predicted"/>
<gene>
    <name evidence="7" type="primary">kdgR</name>
    <name evidence="7" type="ORF">LJ656_03045</name>
</gene>
<dbReference type="InterPro" id="IPR036390">
    <property type="entry name" value="WH_DNA-bd_sf"/>
</dbReference>
<feature type="compositionally biased region" description="Basic residues" evidence="4">
    <location>
        <begin position="1"/>
        <end position="14"/>
    </location>
</feature>
<dbReference type="InterPro" id="IPR050707">
    <property type="entry name" value="HTH_MetabolicPath_Reg"/>
</dbReference>
<evidence type="ECO:0000256" key="2">
    <source>
        <dbReference type="ARBA" id="ARBA00023125"/>
    </source>
</evidence>
<dbReference type="NCBIfam" id="NF011671">
    <property type="entry name" value="PRK15090.1"/>
    <property type="match status" value="1"/>
</dbReference>
<protein>
    <submittedName>
        <fullName evidence="7">DNA-binding transcriptional regulator KdgR</fullName>
    </submittedName>
</protein>
<dbReference type="CDD" id="cd00090">
    <property type="entry name" value="HTH_ARSR"/>
    <property type="match status" value="1"/>
</dbReference>
<dbReference type="Gene3D" id="1.10.10.10">
    <property type="entry name" value="Winged helix-like DNA-binding domain superfamily/Winged helix DNA-binding domain"/>
    <property type="match status" value="1"/>
</dbReference>
<dbReference type="PROSITE" id="PS51077">
    <property type="entry name" value="HTH_ICLR"/>
    <property type="match status" value="1"/>
</dbReference>
<dbReference type="RefSeq" id="WP_230507786.1">
    <property type="nucleotide sequence ID" value="NZ_JAJITD010000001.1"/>
</dbReference>
<dbReference type="InterPro" id="IPR014757">
    <property type="entry name" value="Tscrpt_reg_IclR_C"/>
</dbReference>
<keyword evidence="1" id="KW-0805">Transcription regulation</keyword>
<dbReference type="EMBL" id="JAJITD010000001">
    <property type="protein sequence ID" value="MCC8391552.1"/>
    <property type="molecule type" value="Genomic_DNA"/>
</dbReference>
<feature type="domain" description="HTH iclR-type" evidence="5">
    <location>
        <begin position="67"/>
        <end position="128"/>
    </location>
</feature>
<dbReference type="Proteomes" id="UP001431019">
    <property type="component" value="Unassembled WGS sequence"/>
</dbReference>
<keyword evidence="8" id="KW-1185">Reference proteome</keyword>
<evidence type="ECO:0000313" key="7">
    <source>
        <dbReference type="EMBL" id="MCC8391552.1"/>
    </source>
</evidence>
<dbReference type="Gene3D" id="3.30.450.40">
    <property type="match status" value="1"/>
</dbReference>
<evidence type="ECO:0000313" key="8">
    <source>
        <dbReference type="Proteomes" id="UP001431019"/>
    </source>
</evidence>
<name>A0ABS8JNX0_9BURK</name>
<dbReference type="PROSITE" id="PS51078">
    <property type="entry name" value="ICLR_ED"/>
    <property type="match status" value="1"/>
</dbReference>
<organism evidence="7 8">
    <name type="scientific">Paraburkholderia sejongensis</name>
    <dbReference type="NCBI Taxonomy" id="2886946"/>
    <lineage>
        <taxon>Bacteria</taxon>
        <taxon>Pseudomonadati</taxon>
        <taxon>Pseudomonadota</taxon>
        <taxon>Betaproteobacteria</taxon>
        <taxon>Burkholderiales</taxon>
        <taxon>Burkholderiaceae</taxon>
        <taxon>Paraburkholderia</taxon>
    </lineage>
</organism>
<evidence type="ECO:0000259" key="6">
    <source>
        <dbReference type="PROSITE" id="PS51078"/>
    </source>
</evidence>
<dbReference type="Pfam" id="PF01614">
    <property type="entry name" value="IclR_C"/>
    <property type="match status" value="1"/>
</dbReference>
<keyword evidence="2 7" id="KW-0238">DNA-binding</keyword>
<feature type="domain" description="IclR-ED" evidence="6">
    <location>
        <begin position="129"/>
        <end position="312"/>
    </location>
</feature>
<evidence type="ECO:0000256" key="4">
    <source>
        <dbReference type="SAM" id="MobiDB-lite"/>
    </source>
</evidence>
<feature type="region of interest" description="Disordered" evidence="4">
    <location>
        <begin position="1"/>
        <end position="25"/>
    </location>
</feature>
<dbReference type="PANTHER" id="PTHR30136">
    <property type="entry name" value="HELIX-TURN-HELIX TRANSCRIPTIONAL REGULATOR, ICLR FAMILY"/>
    <property type="match status" value="1"/>
</dbReference>
<dbReference type="Pfam" id="PF09339">
    <property type="entry name" value="HTH_IclR"/>
    <property type="match status" value="1"/>
</dbReference>
<dbReference type="InterPro" id="IPR005471">
    <property type="entry name" value="Tscrpt_reg_IclR_N"/>
</dbReference>
<keyword evidence="3" id="KW-0804">Transcription</keyword>
<evidence type="ECO:0000256" key="3">
    <source>
        <dbReference type="ARBA" id="ARBA00023163"/>
    </source>
</evidence>
<dbReference type="SUPFAM" id="SSF46785">
    <property type="entry name" value="Winged helix' DNA-binding domain"/>
    <property type="match status" value="1"/>
</dbReference>
<accession>A0ABS8JNX0</accession>
<dbReference type="InterPro" id="IPR029016">
    <property type="entry name" value="GAF-like_dom_sf"/>
</dbReference>
<dbReference type="InterPro" id="IPR036388">
    <property type="entry name" value="WH-like_DNA-bd_sf"/>
</dbReference>
<dbReference type="InterPro" id="IPR011991">
    <property type="entry name" value="ArsR-like_HTH"/>
</dbReference>
<comment type="caution">
    <text evidence="7">The sequence shown here is derived from an EMBL/GenBank/DDBJ whole genome shotgun (WGS) entry which is preliminary data.</text>
</comment>
<reference evidence="7 8" key="1">
    <citation type="submission" date="2021-11" db="EMBL/GenBank/DDBJ databases">
        <authorList>
            <person name="Oh E.-T."/>
            <person name="Kim S.-B."/>
        </authorList>
    </citation>
    <scope>NUCLEOTIDE SEQUENCE [LARGE SCALE GENOMIC DNA]</scope>
    <source>
        <strain evidence="7 8">MMS20-SJTR3</strain>
    </source>
</reference>
<dbReference type="SMART" id="SM00346">
    <property type="entry name" value="HTH_ICLR"/>
    <property type="match status" value="1"/>
</dbReference>
<dbReference type="PANTHER" id="PTHR30136:SF7">
    <property type="entry name" value="HTH-TYPE TRANSCRIPTIONAL REGULATOR KDGR-RELATED"/>
    <property type="match status" value="1"/>
</dbReference>
<evidence type="ECO:0000259" key="5">
    <source>
        <dbReference type="PROSITE" id="PS51077"/>
    </source>
</evidence>